<evidence type="ECO:0000313" key="2">
    <source>
        <dbReference type="EMBL" id="NHO53046.1"/>
    </source>
</evidence>
<dbReference type="RefSeq" id="WP_166313181.1">
    <property type="nucleotide sequence ID" value="NZ_WOTH01000004.1"/>
</dbReference>
<sequence>MSAKETLRKLTPEDVQELAAHIEKSVRKHGEELHEKLREHLAEAKGEVTVHEKVVPTKCKVVGFLILAAASAVSYFLGRKAA</sequence>
<name>A0A967ECA4_9PROT</name>
<evidence type="ECO:0000256" key="1">
    <source>
        <dbReference type="SAM" id="Phobius"/>
    </source>
</evidence>
<gene>
    <name evidence="2" type="ORF">GOB87_03595</name>
</gene>
<proteinExistence type="predicted"/>
<keyword evidence="1" id="KW-0472">Membrane</keyword>
<evidence type="ECO:0008006" key="4">
    <source>
        <dbReference type="Google" id="ProtNLM"/>
    </source>
</evidence>
<dbReference type="EMBL" id="WOTH01000004">
    <property type="protein sequence ID" value="NHO53046.1"/>
    <property type="molecule type" value="Genomic_DNA"/>
</dbReference>
<dbReference type="AlphaFoldDB" id="A0A967ECA4"/>
<organism evidence="2 3">
    <name type="scientific">Acetobacter estunensis</name>
    <dbReference type="NCBI Taxonomy" id="104097"/>
    <lineage>
        <taxon>Bacteria</taxon>
        <taxon>Pseudomonadati</taxon>
        <taxon>Pseudomonadota</taxon>
        <taxon>Alphaproteobacteria</taxon>
        <taxon>Acetobacterales</taxon>
        <taxon>Acetobacteraceae</taxon>
        <taxon>Acetobacter</taxon>
    </lineage>
</organism>
<keyword evidence="1" id="KW-0812">Transmembrane</keyword>
<keyword evidence="1" id="KW-1133">Transmembrane helix</keyword>
<keyword evidence="3" id="KW-1185">Reference proteome</keyword>
<dbReference type="Proteomes" id="UP000597459">
    <property type="component" value="Unassembled WGS sequence"/>
</dbReference>
<feature type="transmembrane region" description="Helical" evidence="1">
    <location>
        <begin position="61"/>
        <end position="78"/>
    </location>
</feature>
<evidence type="ECO:0000313" key="3">
    <source>
        <dbReference type="Proteomes" id="UP000597459"/>
    </source>
</evidence>
<protein>
    <recommendedName>
        <fullName evidence="4">DUF3618 domain-containing protein</fullName>
    </recommendedName>
</protein>
<reference evidence="2" key="1">
    <citation type="submission" date="2019-11" db="EMBL/GenBank/DDBJ databases">
        <title>Description of new Acetobacter species.</title>
        <authorList>
            <person name="Cleenwerck I."/>
            <person name="Sombolestani A.S."/>
        </authorList>
    </citation>
    <scope>NUCLEOTIDE SEQUENCE</scope>
    <source>
        <strain evidence="2">LMG 1626</strain>
    </source>
</reference>
<comment type="caution">
    <text evidence="2">The sequence shown here is derived from an EMBL/GenBank/DDBJ whole genome shotgun (WGS) entry which is preliminary data.</text>
</comment>
<accession>A0A967ECA4</accession>